<evidence type="ECO:0000313" key="1">
    <source>
        <dbReference type="EMBL" id="KAI9382960.1"/>
    </source>
</evidence>
<accession>A0ACC0S242</accession>
<name>A0ACC0S242_POPTR</name>
<gene>
    <name evidence="1" type="ORF">POPTR_013G011550v4</name>
</gene>
<keyword evidence="2" id="KW-1185">Reference proteome</keyword>
<protein>
    <submittedName>
        <fullName evidence="1">Uncharacterized protein</fullName>
    </submittedName>
</protein>
<organism evidence="1 2">
    <name type="scientific">Populus trichocarpa</name>
    <name type="common">Western balsam poplar</name>
    <name type="synonym">Populus balsamifera subsp. trichocarpa</name>
    <dbReference type="NCBI Taxonomy" id="3694"/>
    <lineage>
        <taxon>Eukaryota</taxon>
        <taxon>Viridiplantae</taxon>
        <taxon>Streptophyta</taxon>
        <taxon>Embryophyta</taxon>
        <taxon>Tracheophyta</taxon>
        <taxon>Spermatophyta</taxon>
        <taxon>Magnoliopsida</taxon>
        <taxon>eudicotyledons</taxon>
        <taxon>Gunneridae</taxon>
        <taxon>Pentapetalae</taxon>
        <taxon>rosids</taxon>
        <taxon>fabids</taxon>
        <taxon>Malpighiales</taxon>
        <taxon>Salicaceae</taxon>
        <taxon>Saliceae</taxon>
        <taxon>Populus</taxon>
    </lineage>
</organism>
<dbReference type="EMBL" id="CM009302">
    <property type="protein sequence ID" value="KAI9382960.1"/>
    <property type="molecule type" value="Genomic_DNA"/>
</dbReference>
<reference evidence="1 2" key="1">
    <citation type="journal article" date="2006" name="Science">
        <title>The genome of black cottonwood, Populus trichocarpa (Torr. &amp; Gray).</title>
        <authorList>
            <person name="Tuskan G.A."/>
            <person name="Difazio S."/>
            <person name="Jansson S."/>
            <person name="Bohlmann J."/>
            <person name="Grigoriev I."/>
            <person name="Hellsten U."/>
            <person name="Putnam N."/>
            <person name="Ralph S."/>
            <person name="Rombauts S."/>
            <person name="Salamov A."/>
            <person name="Schein J."/>
            <person name="Sterck L."/>
            <person name="Aerts A."/>
            <person name="Bhalerao R.R."/>
            <person name="Bhalerao R.P."/>
            <person name="Blaudez D."/>
            <person name="Boerjan W."/>
            <person name="Brun A."/>
            <person name="Brunner A."/>
            <person name="Busov V."/>
            <person name="Campbell M."/>
            <person name="Carlson J."/>
            <person name="Chalot M."/>
            <person name="Chapman J."/>
            <person name="Chen G.L."/>
            <person name="Cooper D."/>
            <person name="Coutinho P.M."/>
            <person name="Couturier J."/>
            <person name="Covert S."/>
            <person name="Cronk Q."/>
            <person name="Cunningham R."/>
            <person name="Davis J."/>
            <person name="Degroeve S."/>
            <person name="Dejardin A."/>
            <person name="Depamphilis C."/>
            <person name="Detter J."/>
            <person name="Dirks B."/>
            <person name="Dubchak I."/>
            <person name="Duplessis S."/>
            <person name="Ehlting J."/>
            <person name="Ellis B."/>
            <person name="Gendler K."/>
            <person name="Goodstein D."/>
            <person name="Gribskov M."/>
            <person name="Grimwood J."/>
            <person name="Groover A."/>
            <person name="Gunter L."/>
            <person name="Hamberger B."/>
            <person name="Heinze B."/>
            <person name="Helariutta Y."/>
            <person name="Henrissat B."/>
            <person name="Holligan D."/>
            <person name="Holt R."/>
            <person name="Huang W."/>
            <person name="Islam-Faridi N."/>
            <person name="Jones S."/>
            <person name="Jones-Rhoades M."/>
            <person name="Jorgensen R."/>
            <person name="Joshi C."/>
            <person name="Kangasjarvi J."/>
            <person name="Karlsson J."/>
            <person name="Kelleher C."/>
            <person name="Kirkpatrick R."/>
            <person name="Kirst M."/>
            <person name="Kohler A."/>
            <person name="Kalluri U."/>
            <person name="Larimer F."/>
            <person name="Leebens-Mack J."/>
            <person name="Leple J.C."/>
            <person name="Locascio P."/>
            <person name="Lou Y."/>
            <person name="Lucas S."/>
            <person name="Martin F."/>
            <person name="Montanini B."/>
            <person name="Napoli C."/>
            <person name="Nelson D.R."/>
            <person name="Nelson C."/>
            <person name="Nieminen K."/>
            <person name="Nilsson O."/>
            <person name="Pereda V."/>
            <person name="Peter G."/>
            <person name="Philippe R."/>
            <person name="Pilate G."/>
            <person name="Poliakov A."/>
            <person name="Razumovskaya J."/>
            <person name="Richardson P."/>
            <person name="Rinaldi C."/>
            <person name="Ritland K."/>
            <person name="Rouze P."/>
            <person name="Ryaboy D."/>
            <person name="Schmutz J."/>
            <person name="Schrader J."/>
            <person name="Segerman B."/>
            <person name="Shin H."/>
            <person name="Siddiqui A."/>
            <person name="Sterky F."/>
            <person name="Terry A."/>
            <person name="Tsai C.J."/>
            <person name="Uberbacher E."/>
            <person name="Unneberg P."/>
            <person name="Vahala J."/>
            <person name="Wall K."/>
            <person name="Wessler S."/>
            <person name="Yang G."/>
            <person name="Yin T."/>
            <person name="Douglas C."/>
            <person name="Marra M."/>
            <person name="Sandberg G."/>
            <person name="Van de Peer Y."/>
            <person name="Rokhsar D."/>
        </authorList>
    </citation>
    <scope>NUCLEOTIDE SEQUENCE [LARGE SCALE GENOMIC DNA]</scope>
    <source>
        <strain evidence="2">cv. Nisqually</strain>
    </source>
</reference>
<dbReference type="Proteomes" id="UP000006729">
    <property type="component" value="Chromosome 13"/>
</dbReference>
<evidence type="ECO:0000313" key="2">
    <source>
        <dbReference type="Proteomes" id="UP000006729"/>
    </source>
</evidence>
<sequence>MLLKEEPMCPQQKESVCFSTNLQVIVALLSGHQTSTCLWIHVNLSSWGLGPNQNEWVSPKWDPISGCLLYIYIYIQKIPSKTACPHQHRCCPLWVLSPIVIFCPFGF</sequence>
<comment type="caution">
    <text evidence="1">The sequence shown here is derived from an EMBL/GenBank/DDBJ whole genome shotgun (WGS) entry which is preliminary data.</text>
</comment>
<proteinExistence type="predicted"/>